<feature type="transmembrane region" description="Helical" evidence="1">
    <location>
        <begin position="204"/>
        <end position="228"/>
    </location>
</feature>
<protein>
    <submittedName>
        <fullName evidence="2">DUF4386 domain-containing protein</fullName>
    </submittedName>
</protein>
<comment type="caution">
    <text evidence="2">The sequence shown here is derived from an EMBL/GenBank/DDBJ whole genome shotgun (WGS) entry which is preliminary data.</text>
</comment>
<evidence type="ECO:0000256" key="1">
    <source>
        <dbReference type="SAM" id="Phobius"/>
    </source>
</evidence>
<feature type="transmembrane region" description="Helical" evidence="1">
    <location>
        <begin position="96"/>
        <end position="120"/>
    </location>
</feature>
<accession>A0A6H9YIT5</accession>
<keyword evidence="1" id="KW-1133">Transmembrane helix</keyword>
<feature type="transmembrane region" description="Helical" evidence="1">
    <location>
        <begin position="63"/>
        <end position="84"/>
    </location>
</feature>
<sequence length="242" mass="25677">MGIATLDESQRKAARVVGFTFLLLMAAGFFSQIYIPSRVIVDGSAAETASAILANERLFRIGIAFDILIFAGDMVLAVALYVLLRPISQGLATLGAFLRLAQATMMGFNALNFLTALMILEGPGELRALSTEQSQALASAYNGTHTAGFNLGLIYIGLGSAVFSYLLLKSNYVPRALAVLGVFANVVLTTFTLALIVFPGAEDAAVVAIGRFVPVFFFEVGLGFWLLLKGARVSTAIEPARA</sequence>
<name>A0A6H9YIT5_9ACTN</name>
<keyword evidence="3" id="KW-1185">Reference proteome</keyword>
<dbReference type="Pfam" id="PF14329">
    <property type="entry name" value="DUF4386"/>
    <property type="match status" value="1"/>
</dbReference>
<evidence type="ECO:0000313" key="3">
    <source>
        <dbReference type="Proteomes" id="UP000468735"/>
    </source>
</evidence>
<reference evidence="2 3" key="1">
    <citation type="submission" date="2019-09" db="EMBL/GenBank/DDBJ databases">
        <title>Actinomadura physcomitrii sp. nov., a novel actinomycete isolated from moss [Physcomitrium sphaericum (Ludw) Fuernr].</title>
        <authorList>
            <person name="Zhuang X."/>
            <person name="Liu C."/>
        </authorList>
    </citation>
    <scope>NUCLEOTIDE SEQUENCE [LARGE SCALE GENOMIC DNA]</scope>
    <source>
        <strain evidence="2 3">HMC1</strain>
    </source>
</reference>
<keyword evidence="1" id="KW-0812">Transmembrane</keyword>
<dbReference type="InterPro" id="IPR025495">
    <property type="entry name" value="DUF4386"/>
</dbReference>
<keyword evidence="1" id="KW-0472">Membrane</keyword>
<dbReference type="Proteomes" id="UP000468735">
    <property type="component" value="Unassembled WGS sequence"/>
</dbReference>
<organism evidence="2 3">
    <name type="scientific">Actinomadura rudentiformis</name>
    <dbReference type="NCBI Taxonomy" id="359158"/>
    <lineage>
        <taxon>Bacteria</taxon>
        <taxon>Bacillati</taxon>
        <taxon>Actinomycetota</taxon>
        <taxon>Actinomycetes</taxon>
        <taxon>Streptosporangiales</taxon>
        <taxon>Thermomonosporaceae</taxon>
        <taxon>Actinomadura</taxon>
    </lineage>
</organism>
<dbReference type="AlphaFoldDB" id="A0A6H9YIT5"/>
<proteinExistence type="predicted"/>
<feature type="transmembrane region" description="Helical" evidence="1">
    <location>
        <begin position="177"/>
        <end position="198"/>
    </location>
</feature>
<feature type="transmembrane region" description="Helical" evidence="1">
    <location>
        <begin position="16"/>
        <end position="35"/>
    </location>
</feature>
<gene>
    <name evidence="2" type="ORF">F8566_47495</name>
</gene>
<evidence type="ECO:0000313" key="2">
    <source>
        <dbReference type="EMBL" id="KAB2339662.1"/>
    </source>
</evidence>
<feature type="transmembrane region" description="Helical" evidence="1">
    <location>
        <begin position="147"/>
        <end position="168"/>
    </location>
</feature>
<dbReference type="RefSeq" id="WP_151570701.1">
    <property type="nucleotide sequence ID" value="NZ_WBMT01000034.1"/>
</dbReference>
<dbReference type="EMBL" id="WBMT01000034">
    <property type="protein sequence ID" value="KAB2339662.1"/>
    <property type="molecule type" value="Genomic_DNA"/>
</dbReference>
<dbReference type="OrthoDB" id="1160166at2"/>